<dbReference type="Pfam" id="PF00072">
    <property type="entry name" value="Response_reg"/>
    <property type="match status" value="1"/>
</dbReference>
<dbReference type="SUPFAM" id="SSF55874">
    <property type="entry name" value="ATPase domain of HSP90 chaperone/DNA topoisomerase II/histidine kinase"/>
    <property type="match status" value="1"/>
</dbReference>
<dbReference type="EMBL" id="JBBWWR010000008">
    <property type="protein sequence ID" value="KAK8962543.1"/>
    <property type="molecule type" value="Genomic_DNA"/>
</dbReference>
<feature type="region of interest" description="Disordered" evidence="12">
    <location>
        <begin position="303"/>
        <end position="325"/>
    </location>
</feature>
<dbReference type="Gene3D" id="3.40.50.2300">
    <property type="match status" value="1"/>
</dbReference>
<keyword evidence="9" id="KW-0902">Two-component regulatory system</keyword>
<dbReference type="SUPFAM" id="SSF52172">
    <property type="entry name" value="CheY-like"/>
    <property type="match status" value="2"/>
</dbReference>
<dbReference type="InterPro" id="IPR036890">
    <property type="entry name" value="HATPase_C_sf"/>
</dbReference>
<dbReference type="PROSITE" id="PS50109">
    <property type="entry name" value="HIS_KIN"/>
    <property type="match status" value="1"/>
</dbReference>
<dbReference type="GO" id="GO:0016301">
    <property type="term" value="F:kinase activity"/>
    <property type="evidence" value="ECO:0007669"/>
    <property type="project" value="UniProtKB-KW"/>
</dbReference>
<dbReference type="InterPro" id="IPR042240">
    <property type="entry name" value="CHASE_sf"/>
</dbReference>
<comment type="caution">
    <text evidence="17">The sequence shown here is derived from an EMBL/GenBank/DDBJ whole genome shotgun (WGS) entry which is preliminary data.</text>
</comment>
<evidence type="ECO:0000256" key="12">
    <source>
        <dbReference type="SAM" id="MobiDB-lite"/>
    </source>
</evidence>
<evidence type="ECO:0000256" key="5">
    <source>
        <dbReference type="ARBA" id="ARBA00022679"/>
    </source>
</evidence>
<name>A0ABR2MHV4_9ASPA</name>
<keyword evidence="4 11" id="KW-0597">Phosphoprotein</keyword>
<evidence type="ECO:0000256" key="13">
    <source>
        <dbReference type="SAM" id="Phobius"/>
    </source>
</evidence>
<organism evidence="17 18">
    <name type="scientific">Platanthera guangdongensis</name>
    <dbReference type="NCBI Taxonomy" id="2320717"/>
    <lineage>
        <taxon>Eukaryota</taxon>
        <taxon>Viridiplantae</taxon>
        <taxon>Streptophyta</taxon>
        <taxon>Embryophyta</taxon>
        <taxon>Tracheophyta</taxon>
        <taxon>Spermatophyta</taxon>
        <taxon>Magnoliopsida</taxon>
        <taxon>Liliopsida</taxon>
        <taxon>Asparagales</taxon>
        <taxon>Orchidaceae</taxon>
        <taxon>Orchidoideae</taxon>
        <taxon>Orchideae</taxon>
        <taxon>Orchidinae</taxon>
        <taxon>Platanthera</taxon>
    </lineage>
</organism>
<dbReference type="InterPro" id="IPR011006">
    <property type="entry name" value="CheY-like_superfamily"/>
</dbReference>
<evidence type="ECO:0000256" key="4">
    <source>
        <dbReference type="ARBA" id="ARBA00022553"/>
    </source>
</evidence>
<dbReference type="Gene3D" id="3.30.450.350">
    <property type="entry name" value="CHASE domain"/>
    <property type="match status" value="1"/>
</dbReference>
<dbReference type="CDD" id="cd17546">
    <property type="entry name" value="REC_hyHK_CKI1_RcsC-like"/>
    <property type="match status" value="1"/>
</dbReference>
<dbReference type="SMART" id="SM01079">
    <property type="entry name" value="CHASE"/>
    <property type="match status" value="1"/>
</dbReference>
<evidence type="ECO:0000256" key="6">
    <source>
        <dbReference type="ARBA" id="ARBA00022692"/>
    </source>
</evidence>
<evidence type="ECO:0000256" key="1">
    <source>
        <dbReference type="ARBA" id="ARBA00000085"/>
    </source>
</evidence>
<evidence type="ECO:0000256" key="7">
    <source>
        <dbReference type="ARBA" id="ARBA00022777"/>
    </source>
</evidence>
<feature type="transmembrane region" description="Helical" evidence="13">
    <location>
        <begin position="74"/>
        <end position="91"/>
    </location>
</feature>
<evidence type="ECO:0000259" key="16">
    <source>
        <dbReference type="PROSITE" id="PS50839"/>
    </source>
</evidence>
<evidence type="ECO:0000256" key="10">
    <source>
        <dbReference type="ARBA" id="ARBA00023136"/>
    </source>
</evidence>
<gene>
    <name evidence="17" type="primary">AHK2</name>
    <name evidence="17" type="ORF">KSP40_PGU014609</name>
</gene>
<dbReference type="InterPro" id="IPR050956">
    <property type="entry name" value="2C_system_His_kinase"/>
</dbReference>
<dbReference type="InterPro" id="IPR036097">
    <property type="entry name" value="HisK_dim/P_sf"/>
</dbReference>
<feature type="domain" description="Response regulatory" evidence="15">
    <location>
        <begin position="848"/>
        <end position="906"/>
    </location>
</feature>
<feature type="domain" description="CHASE" evidence="16">
    <location>
        <begin position="283"/>
        <end position="449"/>
    </location>
</feature>
<comment type="subcellular location">
    <subcellularLocation>
        <location evidence="2">Endomembrane system</location>
        <topology evidence="2">Multi-pass membrane protein</topology>
    </subcellularLocation>
</comment>
<dbReference type="Pfam" id="PF03924">
    <property type="entry name" value="CHASE"/>
    <property type="match status" value="1"/>
</dbReference>
<evidence type="ECO:0000256" key="9">
    <source>
        <dbReference type="ARBA" id="ARBA00023012"/>
    </source>
</evidence>
<comment type="catalytic activity">
    <reaction evidence="1">
        <text>ATP + protein L-histidine = ADP + protein N-phospho-L-histidine.</text>
        <dbReference type="EC" id="2.7.13.3"/>
    </reaction>
</comment>
<proteinExistence type="predicted"/>
<dbReference type="Proteomes" id="UP001412067">
    <property type="component" value="Unassembled WGS sequence"/>
</dbReference>
<feature type="domain" description="Response regulatory" evidence="15">
    <location>
        <begin position="705"/>
        <end position="838"/>
    </location>
</feature>
<accession>A0ABR2MHV4</accession>
<dbReference type="SUPFAM" id="SSF47384">
    <property type="entry name" value="Homodimeric domain of signal transducing histidine kinase"/>
    <property type="match status" value="1"/>
</dbReference>
<dbReference type="InterPro" id="IPR001789">
    <property type="entry name" value="Sig_transdc_resp-reg_receiver"/>
</dbReference>
<evidence type="ECO:0000259" key="15">
    <source>
        <dbReference type="PROSITE" id="PS50110"/>
    </source>
</evidence>
<dbReference type="EC" id="2.7.13.3" evidence="3"/>
<dbReference type="Gene3D" id="6.10.250.1190">
    <property type="match status" value="1"/>
</dbReference>
<keyword evidence="10 13" id="KW-0472">Membrane</keyword>
<dbReference type="PROSITE" id="PS50839">
    <property type="entry name" value="CHASE"/>
    <property type="match status" value="1"/>
</dbReference>
<evidence type="ECO:0000256" key="11">
    <source>
        <dbReference type="PROSITE-ProRule" id="PRU00169"/>
    </source>
</evidence>
<feature type="modified residue" description="4-aspartylphosphate" evidence="11">
    <location>
        <position position="763"/>
    </location>
</feature>
<keyword evidence="7 17" id="KW-0418">Kinase</keyword>
<feature type="domain" description="Histidine kinase" evidence="14">
    <location>
        <begin position="514"/>
        <end position="736"/>
    </location>
</feature>
<dbReference type="Gene3D" id="3.30.565.10">
    <property type="entry name" value="Histidine kinase-like ATPase, C-terminal domain"/>
    <property type="match status" value="1"/>
</dbReference>
<keyword evidence="18" id="KW-1185">Reference proteome</keyword>
<feature type="modified residue" description="4-aspartylphosphate" evidence="11">
    <location>
        <position position="898"/>
    </location>
</feature>
<evidence type="ECO:0000256" key="2">
    <source>
        <dbReference type="ARBA" id="ARBA00004127"/>
    </source>
</evidence>
<dbReference type="PANTHER" id="PTHR43719:SF35">
    <property type="entry name" value="HISTIDINE KINASE 2"/>
    <property type="match status" value="1"/>
</dbReference>
<keyword evidence="5" id="KW-0808">Transferase</keyword>
<evidence type="ECO:0000313" key="17">
    <source>
        <dbReference type="EMBL" id="KAK8962543.1"/>
    </source>
</evidence>
<evidence type="ECO:0000256" key="3">
    <source>
        <dbReference type="ARBA" id="ARBA00012438"/>
    </source>
</evidence>
<dbReference type="Pfam" id="PF00512">
    <property type="entry name" value="HisKA"/>
    <property type="match status" value="1"/>
</dbReference>
<dbReference type="PROSITE" id="PS50110">
    <property type="entry name" value="RESPONSE_REGULATORY"/>
    <property type="match status" value="2"/>
</dbReference>
<keyword evidence="8 13" id="KW-1133">Transmembrane helix</keyword>
<evidence type="ECO:0000259" key="14">
    <source>
        <dbReference type="PROSITE" id="PS50109"/>
    </source>
</evidence>
<reference evidence="17 18" key="1">
    <citation type="journal article" date="2022" name="Nat. Plants">
        <title>Genomes of leafy and leafless Platanthera orchids illuminate the evolution of mycoheterotrophy.</title>
        <authorList>
            <person name="Li M.H."/>
            <person name="Liu K.W."/>
            <person name="Li Z."/>
            <person name="Lu H.C."/>
            <person name="Ye Q.L."/>
            <person name="Zhang D."/>
            <person name="Wang J.Y."/>
            <person name="Li Y.F."/>
            <person name="Zhong Z.M."/>
            <person name="Liu X."/>
            <person name="Yu X."/>
            <person name="Liu D.K."/>
            <person name="Tu X.D."/>
            <person name="Liu B."/>
            <person name="Hao Y."/>
            <person name="Liao X.Y."/>
            <person name="Jiang Y.T."/>
            <person name="Sun W.H."/>
            <person name="Chen J."/>
            <person name="Chen Y.Q."/>
            <person name="Ai Y."/>
            <person name="Zhai J.W."/>
            <person name="Wu S.S."/>
            <person name="Zhou Z."/>
            <person name="Hsiao Y.Y."/>
            <person name="Wu W.L."/>
            <person name="Chen Y.Y."/>
            <person name="Lin Y.F."/>
            <person name="Hsu J.L."/>
            <person name="Li C.Y."/>
            <person name="Wang Z.W."/>
            <person name="Zhao X."/>
            <person name="Zhong W.Y."/>
            <person name="Ma X.K."/>
            <person name="Ma L."/>
            <person name="Huang J."/>
            <person name="Chen G.Z."/>
            <person name="Huang M.Z."/>
            <person name="Huang L."/>
            <person name="Peng D.H."/>
            <person name="Luo Y.B."/>
            <person name="Zou S.Q."/>
            <person name="Chen S.P."/>
            <person name="Lan S."/>
            <person name="Tsai W.C."/>
            <person name="Van de Peer Y."/>
            <person name="Liu Z.J."/>
        </authorList>
    </citation>
    <scope>NUCLEOTIDE SEQUENCE [LARGE SCALE GENOMIC DNA]</scope>
    <source>
        <strain evidence="17">Lor288</strain>
    </source>
</reference>
<dbReference type="InterPro" id="IPR005467">
    <property type="entry name" value="His_kinase_dom"/>
</dbReference>
<dbReference type="Pfam" id="PF24896">
    <property type="entry name" value="Receiver_CRE1"/>
    <property type="match status" value="1"/>
</dbReference>
<sequence>MRADAGPYAGSGVKMRSVACIVRRRAVDETDQAGAESEWICVERGLAAPSNMPEQKQQYVQPNPKSRGRWRKRILFMGFFLGISISVWIYFSKNANIVARRKETLTNMCDERARMLQDQFNVSLNHVRALAILISTLHHGKNPSAINQYVDYFIGLKNAFCCHLYRLQTFCMCSDSTSRPAGGRISGIGGSRAYRRGIERIRNRRGRRLRSGMGEPENVVGGQINPHLGGGRAYRGPGGQGATGHPTWARHHGEHGEFGGGQYAARTAFERPLTGGGVAYALVTYFEREQFEKERGWRIKKMETEDQSSVKDDYAPENLDSSPPQEEYAPVIFTQDTVSHIVSVDMMSGKEDRKNILRARASGKGVLTSPFKLLNSNKLRVVLTFAVYKHDLLPIATPQDHIDATVGYLGASFDIASLVEKLLQQLASKQIIIVNVYDITNFSFPITIFKHGPPPPWSAIATALGVAVIVLLVGHIINAAINCIEKVEDDYHEMRELKVRAEAADVAKSQFLATVSHEIRTPMNGVLGMLEMLFDTDLDSTQQDFAMIAQASGKALISPINEVLDHAKIESGRLELEVVPFDVHSEASLNLQFTEEGYIFVSVHLIEETKKLVDIHHHFLNRGKDLVENDMDVPHDTLSGFCGVDGRKSWENFVIFKSEIEATDTINILVTVEDIGVGIPRDAQNHIFMPFMQADSSTSRTYGMRGLVVDGRGIRADVAKYHLQRLGIEVEVSTNPKSALSKIVDACSSGSNATALFDMVLVDKDAWGERSGLAFARTVIELERYGRPKLRKNIPTMLLLMTGYVDIIVKPLRLSMMIACLQKALGVGDRRNSDAVKPTLKSLLNGKQILVVDDNLVNLKVAAGALKKFGAIVRCAERGKVAIELLKPPHKFDACFMDVQMPEMDG</sequence>
<dbReference type="PANTHER" id="PTHR43719">
    <property type="entry name" value="TWO-COMPONENT HISTIDINE KINASE"/>
    <property type="match status" value="1"/>
</dbReference>
<dbReference type="InterPro" id="IPR056839">
    <property type="entry name" value="Receiver_AHK4/CRE1_1st"/>
</dbReference>
<dbReference type="InterPro" id="IPR003661">
    <property type="entry name" value="HisK_dim/P_dom"/>
</dbReference>
<protein>
    <recommendedName>
        <fullName evidence="3">histidine kinase</fullName>
        <ecNumber evidence="3">2.7.13.3</ecNumber>
    </recommendedName>
</protein>
<evidence type="ECO:0000256" key="8">
    <source>
        <dbReference type="ARBA" id="ARBA00022989"/>
    </source>
</evidence>
<dbReference type="Gene3D" id="1.10.287.130">
    <property type="match status" value="1"/>
</dbReference>
<keyword evidence="6 13" id="KW-0812">Transmembrane</keyword>
<dbReference type="SMART" id="SM00388">
    <property type="entry name" value="HisKA"/>
    <property type="match status" value="1"/>
</dbReference>
<evidence type="ECO:0000313" key="18">
    <source>
        <dbReference type="Proteomes" id="UP001412067"/>
    </source>
</evidence>
<dbReference type="InterPro" id="IPR006189">
    <property type="entry name" value="CHASE_dom"/>
</dbReference>
<feature type="compositionally biased region" description="Basic and acidic residues" evidence="12">
    <location>
        <begin position="303"/>
        <end position="314"/>
    </location>
</feature>
<dbReference type="CDD" id="cd00082">
    <property type="entry name" value="HisKA"/>
    <property type="match status" value="1"/>
</dbReference>